<dbReference type="PROSITE" id="PS51257">
    <property type="entry name" value="PROKAR_LIPOPROTEIN"/>
    <property type="match status" value="1"/>
</dbReference>
<sequence length="64" mass="7082">MSRLIVIACVFYLLAIACSAEGATNALDSLIPRCRELGSKALTRTVRRLLYIDILNSKRQVFGP</sequence>
<comment type="caution">
    <text evidence="2">The sequence shown here is derived from an EMBL/GenBank/DDBJ whole genome shotgun (WGS) entry which is preliminary data.</text>
</comment>
<evidence type="ECO:0000313" key="3">
    <source>
        <dbReference type="Proteomes" id="UP000252519"/>
    </source>
</evidence>
<reference evidence="2 3" key="1">
    <citation type="submission" date="2014-10" db="EMBL/GenBank/DDBJ databases">
        <title>Draft genome of the hookworm Ancylostoma caninum.</title>
        <authorList>
            <person name="Mitreva M."/>
        </authorList>
    </citation>
    <scope>NUCLEOTIDE SEQUENCE [LARGE SCALE GENOMIC DNA]</scope>
    <source>
        <strain evidence="2 3">Baltimore</strain>
    </source>
</reference>
<name>A0A368H369_ANCCA</name>
<feature type="signal peptide" evidence="1">
    <location>
        <begin position="1"/>
        <end position="22"/>
    </location>
</feature>
<accession>A0A368H369</accession>
<feature type="chain" id="PRO_5016917354" evidence="1">
    <location>
        <begin position="23"/>
        <end position="64"/>
    </location>
</feature>
<dbReference type="Proteomes" id="UP000252519">
    <property type="component" value="Unassembled WGS sequence"/>
</dbReference>
<keyword evidence="3" id="KW-1185">Reference proteome</keyword>
<proteinExistence type="predicted"/>
<organism evidence="2 3">
    <name type="scientific">Ancylostoma caninum</name>
    <name type="common">Dog hookworm</name>
    <dbReference type="NCBI Taxonomy" id="29170"/>
    <lineage>
        <taxon>Eukaryota</taxon>
        <taxon>Metazoa</taxon>
        <taxon>Ecdysozoa</taxon>
        <taxon>Nematoda</taxon>
        <taxon>Chromadorea</taxon>
        <taxon>Rhabditida</taxon>
        <taxon>Rhabditina</taxon>
        <taxon>Rhabditomorpha</taxon>
        <taxon>Strongyloidea</taxon>
        <taxon>Ancylostomatidae</taxon>
        <taxon>Ancylostomatinae</taxon>
        <taxon>Ancylostoma</taxon>
    </lineage>
</organism>
<feature type="non-terminal residue" evidence="2">
    <location>
        <position position="64"/>
    </location>
</feature>
<keyword evidence="1" id="KW-0732">Signal</keyword>
<dbReference type="AlphaFoldDB" id="A0A368H369"/>
<dbReference type="EMBL" id="JOJR01000030">
    <property type="protein sequence ID" value="RCN49720.1"/>
    <property type="molecule type" value="Genomic_DNA"/>
</dbReference>
<gene>
    <name evidence="2" type="ORF">ANCCAN_04176</name>
</gene>
<protein>
    <submittedName>
        <fullName evidence="2">Uncharacterized protein</fullName>
    </submittedName>
</protein>
<evidence type="ECO:0000313" key="2">
    <source>
        <dbReference type="EMBL" id="RCN49720.1"/>
    </source>
</evidence>
<dbReference type="OrthoDB" id="5896832at2759"/>
<evidence type="ECO:0000256" key="1">
    <source>
        <dbReference type="SAM" id="SignalP"/>
    </source>
</evidence>